<sequence>MIAVDGKSLSLFHPQSELARWRVRTAWTRLVIRVVEQRSLRRSRQDLMVAMACSTSARTFAWARLTACWPAERLSHRPR</sequence>
<dbReference type="EMBL" id="AGBF01000047">
    <property type="protein sequence ID" value="EGX58716.1"/>
    <property type="molecule type" value="Genomic_DNA"/>
</dbReference>
<name>G2GCQ5_9ACTN</name>
<keyword evidence="2" id="KW-1185">Reference proteome</keyword>
<proteinExistence type="predicted"/>
<reference evidence="1 2" key="1">
    <citation type="submission" date="2011-08" db="EMBL/GenBank/DDBJ databases">
        <authorList>
            <person name="Lin Y."/>
            <person name="Hao X."/>
            <person name="Johnstone L."/>
            <person name="Miller S.J."/>
            <person name="Wei G."/>
            <person name="Rensing C."/>
        </authorList>
    </citation>
    <scope>NUCLEOTIDE SEQUENCE [LARGE SCALE GENOMIC DNA]</scope>
    <source>
        <strain evidence="1 2">K42</strain>
    </source>
</reference>
<accession>G2GCQ5</accession>
<gene>
    <name evidence="1" type="ORF">SZN_16400</name>
</gene>
<evidence type="ECO:0000313" key="1">
    <source>
        <dbReference type="EMBL" id="EGX58716.1"/>
    </source>
</evidence>
<evidence type="ECO:0008006" key="3">
    <source>
        <dbReference type="Google" id="ProtNLM"/>
    </source>
</evidence>
<organism evidence="1 2">
    <name type="scientific">Streptomyces zinciresistens K42</name>
    <dbReference type="NCBI Taxonomy" id="700597"/>
    <lineage>
        <taxon>Bacteria</taxon>
        <taxon>Bacillati</taxon>
        <taxon>Actinomycetota</taxon>
        <taxon>Actinomycetes</taxon>
        <taxon>Kitasatosporales</taxon>
        <taxon>Streptomycetaceae</taxon>
        <taxon>Streptomyces</taxon>
    </lineage>
</organism>
<comment type="caution">
    <text evidence="1">The sequence shown here is derived from an EMBL/GenBank/DDBJ whole genome shotgun (WGS) entry which is preliminary data.</text>
</comment>
<dbReference type="Proteomes" id="UP000004217">
    <property type="component" value="Unassembled WGS sequence"/>
</dbReference>
<dbReference type="AlphaFoldDB" id="G2GCQ5"/>
<evidence type="ECO:0000313" key="2">
    <source>
        <dbReference type="Proteomes" id="UP000004217"/>
    </source>
</evidence>
<protein>
    <recommendedName>
        <fullName evidence="3">Transposase</fullName>
    </recommendedName>
</protein>